<dbReference type="RefSeq" id="WP_076430593.1">
    <property type="nucleotide sequence ID" value="NZ_FTNO01000002.1"/>
</dbReference>
<accession>A0A1N7BIB7</accession>
<evidence type="ECO:0000256" key="1">
    <source>
        <dbReference type="ARBA" id="ARBA00008950"/>
    </source>
</evidence>
<dbReference type="CDD" id="cd00841">
    <property type="entry name" value="MPP_YfcE"/>
    <property type="match status" value="1"/>
</dbReference>
<dbReference type="InterPro" id="IPR000979">
    <property type="entry name" value="Phosphodiesterase_MJ0936/Vps29"/>
</dbReference>
<dbReference type="OrthoDB" id="19174at2157"/>
<dbReference type="EMBL" id="FTNO01000002">
    <property type="protein sequence ID" value="SIR51095.1"/>
    <property type="molecule type" value="Genomic_DNA"/>
</dbReference>
<keyword evidence="7" id="KW-1185">Reference proteome</keyword>
<dbReference type="NCBIfam" id="TIGR00040">
    <property type="entry name" value="yfcE"/>
    <property type="match status" value="1"/>
</dbReference>
<dbReference type="InterPro" id="IPR024654">
    <property type="entry name" value="Calcineurin-like_PHP_lpxH"/>
</dbReference>
<evidence type="ECO:0000313" key="7">
    <source>
        <dbReference type="Proteomes" id="UP000186914"/>
    </source>
</evidence>
<evidence type="ECO:0000256" key="4">
    <source>
        <dbReference type="RuleBase" id="RU362039"/>
    </source>
</evidence>
<comment type="cofactor">
    <cofactor evidence="4">
        <name>a divalent metal cation</name>
        <dbReference type="ChEBI" id="CHEBI:60240"/>
    </cofactor>
</comment>
<dbReference type="Proteomes" id="UP000186914">
    <property type="component" value="Unassembled WGS sequence"/>
</dbReference>
<keyword evidence="2 4" id="KW-0479">Metal-binding</keyword>
<dbReference type="Pfam" id="PF12850">
    <property type="entry name" value="Metallophos_2"/>
    <property type="match status" value="1"/>
</dbReference>
<dbReference type="GO" id="GO:0016787">
    <property type="term" value="F:hydrolase activity"/>
    <property type="evidence" value="ECO:0007669"/>
    <property type="project" value="UniProtKB-UniRule"/>
</dbReference>
<name>A0A1N7BIB7_9EURY</name>
<organism evidence="6 7">
    <name type="scientific">Haladaptatus litoreus</name>
    <dbReference type="NCBI Taxonomy" id="553468"/>
    <lineage>
        <taxon>Archaea</taxon>
        <taxon>Methanobacteriati</taxon>
        <taxon>Methanobacteriota</taxon>
        <taxon>Stenosarchaea group</taxon>
        <taxon>Halobacteria</taxon>
        <taxon>Halobacteriales</taxon>
        <taxon>Haladaptataceae</taxon>
        <taxon>Haladaptatus</taxon>
    </lineage>
</organism>
<dbReference type="InterPro" id="IPR041802">
    <property type="entry name" value="MPP_YfcE"/>
</dbReference>
<evidence type="ECO:0000256" key="3">
    <source>
        <dbReference type="ARBA" id="ARBA00022801"/>
    </source>
</evidence>
<evidence type="ECO:0000313" key="6">
    <source>
        <dbReference type="EMBL" id="SIR51095.1"/>
    </source>
</evidence>
<proteinExistence type="inferred from homology"/>
<comment type="similarity">
    <text evidence="1 4">Belongs to the metallophosphoesterase superfamily. YfcE family.</text>
</comment>
<evidence type="ECO:0000259" key="5">
    <source>
        <dbReference type="Pfam" id="PF12850"/>
    </source>
</evidence>
<feature type="domain" description="Calcineurin-like phosphoesterase" evidence="5">
    <location>
        <begin position="2"/>
        <end position="138"/>
    </location>
</feature>
<dbReference type="PROSITE" id="PS01269">
    <property type="entry name" value="UPF0025"/>
    <property type="match status" value="1"/>
</dbReference>
<dbReference type="Gene3D" id="3.60.21.10">
    <property type="match status" value="1"/>
</dbReference>
<dbReference type="AlphaFoldDB" id="A0A1N7BIB7"/>
<sequence>MITIVSDTHSETGHELTGRTLEAVREADLVVHAGDFTTEAALSAFESESNRLVAVHGNNATPKVLDRLPKVRTFEENGVRFVVVHRHRSGSTGLELLGRERDADVVIFGHSHRHLVEDTGEVLLLNPGSHAQPRGGLRTHLELEPRKEGFGGGVRRGDGELLQEFSVGGVVES</sequence>
<dbReference type="PANTHER" id="PTHR11124">
    <property type="entry name" value="VACUOLAR SORTING PROTEIN VPS29"/>
    <property type="match status" value="1"/>
</dbReference>
<dbReference type="InterPro" id="IPR029052">
    <property type="entry name" value="Metallo-depent_PP-like"/>
</dbReference>
<keyword evidence="3" id="KW-0378">Hydrolase</keyword>
<dbReference type="GO" id="GO:0046872">
    <property type="term" value="F:metal ion binding"/>
    <property type="evidence" value="ECO:0007669"/>
    <property type="project" value="UniProtKB-KW"/>
</dbReference>
<reference evidence="7" key="1">
    <citation type="submission" date="2017-01" db="EMBL/GenBank/DDBJ databases">
        <authorList>
            <person name="Varghese N."/>
            <person name="Submissions S."/>
        </authorList>
    </citation>
    <scope>NUCLEOTIDE SEQUENCE [LARGE SCALE GENOMIC DNA]</scope>
    <source>
        <strain evidence="7">CGMCC 1.7737</strain>
    </source>
</reference>
<dbReference type="InterPro" id="IPR020935">
    <property type="entry name" value="PdiEstase_YfcE_CS"/>
</dbReference>
<dbReference type="SUPFAM" id="SSF56300">
    <property type="entry name" value="Metallo-dependent phosphatases"/>
    <property type="match status" value="1"/>
</dbReference>
<gene>
    <name evidence="6" type="ORF">SAMN05421858_2574</name>
</gene>
<dbReference type="EC" id="3.1.4.-" evidence="4"/>
<evidence type="ECO:0000256" key="2">
    <source>
        <dbReference type="ARBA" id="ARBA00022723"/>
    </source>
</evidence>
<protein>
    <recommendedName>
        <fullName evidence="4">Phosphoesterase</fullName>
        <ecNumber evidence="4">3.1.4.-</ecNumber>
    </recommendedName>
</protein>